<organism evidence="1 2">
    <name type="scientific">Ameca splendens</name>
    <dbReference type="NCBI Taxonomy" id="208324"/>
    <lineage>
        <taxon>Eukaryota</taxon>
        <taxon>Metazoa</taxon>
        <taxon>Chordata</taxon>
        <taxon>Craniata</taxon>
        <taxon>Vertebrata</taxon>
        <taxon>Euteleostomi</taxon>
        <taxon>Actinopterygii</taxon>
        <taxon>Neopterygii</taxon>
        <taxon>Teleostei</taxon>
        <taxon>Neoteleostei</taxon>
        <taxon>Acanthomorphata</taxon>
        <taxon>Ovalentaria</taxon>
        <taxon>Atherinomorphae</taxon>
        <taxon>Cyprinodontiformes</taxon>
        <taxon>Goodeidae</taxon>
        <taxon>Ameca</taxon>
    </lineage>
</organism>
<accession>A0ABV1ADP5</accession>
<evidence type="ECO:0000313" key="1">
    <source>
        <dbReference type="EMBL" id="MEQ2316264.1"/>
    </source>
</evidence>
<name>A0ABV1ADP5_9TELE</name>
<dbReference type="EMBL" id="JAHRIP010088388">
    <property type="protein sequence ID" value="MEQ2316264.1"/>
    <property type="molecule type" value="Genomic_DNA"/>
</dbReference>
<sequence>MPGLTSLGLGLLKVGSFHLAGLGSPRLLQPGVGSCPVAYASKGSVGLAPLWLVRQVGHLCSASLGLSEFATMADWCLPILLGALGGSLLLCVGRCCSRGLCRHGWDPPKVWSTLFGWVGGVQRSMFHHVPLWPGFCCFCASLMNYLSAGCMAALGWCLVSVCLGLLRPSRAESTCPLLLLGAECCRLSTALTTLTTLHLQMNTHPTNPHTNRCMDTQSMKAMQTVISIISMWPAYFDAGDSFYVIKLITQLGFHLEIPYL</sequence>
<comment type="caution">
    <text evidence="1">The sequence shown here is derived from an EMBL/GenBank/DDBJ whole genome shotgun (WGS) entry which is preliminary data.</text>
</comment>
<evidence type="ECO:0000313" key="2">
    <source>
        <dbReference type="Proteomes" id="UP001469553"/>
    </source>
</evidence>
<keyword evidence="2" id="KW-1185">Reference proteome</keyword>
<protein>
    <submittedName>
        <fullName evidence="1">Uncharacterized protein</fullName>
    </submittedName>
</protein>
<gene>
    <name evidence="1" type="ORF">AMECASPLE_030870</name>
</gene>
<proteinExistence type="predicted"/>
<reference evidence="1 2" key="1">
    <citation type="submission" date="2021-06" db="EMBL/GenBank/DDBJ databases">
        <authorList>
            <person name="Palmer J.M."/>
        </authorList>
    </citation>
    <scope>NUCLEOTIDE SEQUENCE [LARGE SCALE GENOMIC DNA]</scope>
    <source>
        <strain evidence="1 2">AS_MEX2019</strain>
        <tissue evidence="1">Muscle</tissue>
    </source>
</reference>
<dbReference type="Proteomes" id="UP001469553">
    <property type="component" value="Unassembled WGS sequence"/>
</dbReference>